<evidence type="ECO:0000256" key="5">
    <source>
        <dbReference type="SAM" id="MobiDB-lite"/>
    </source>
</evidence>
<evidence type="ECO:0000256" key="2">
    <source>
        <dbReference type="ARBA" id="ARBA00022741"/>
    </source>
</evidence>
<evidence type="ECO:0000256" key="6">
    <source>
        <dbReference type="SAM" id="Phobius"/>
    </source>
</evidence>
<keyword evidence="2" id="KW-0547">Nucleotide-binding</keyword>
<evidence type="ECO:0000256" key="4">
    <source>
        <dbReference type="ARBA" id="ARBA00022840"/>
    </source>
</evidence>
<keyword evidence="6" id="KW-1133">Transmembrane helix</keyword>
<dbReference type="Gene3D" id="3.30.450.20">
    <property type="entry name" value="PAS domain"/>
    <property type="match status" value="1"/>
</dbReference>
<dbReference type="GO" id="GO:0004674">
    <property type="term" value="F:protein serine/threonine kinase activity"/>
    <property type="evidence" value="ECO:0007669"/>
    <property type="project" value="UniProtKB-EC"/>
</dbReference>
<dbReference type="Pfam" id="PF00069">
    <property type="entry name" value="Pkinase"/>
    <property type="match status" value="1"/>
</dbReference>
<evidence type="ECO:0000313" key="8">
    <source>
        <dbReference type="EMBL" id="QDU60850.1"/>
    </source>
</evidence>
<dbReference type="EC" id="2.7.11.1" evidence="8"/>
<reference evidence="8 9" key="1">
    <citation type="submission" date="2019-02" db="EMBL/GenBank/DDBJ databases">
        <title>Deep-cultivation of Planctomycetes and their phenomic and genomic characterization uncovers novel biology.</title>
        <authorList>
            <person name="Wiegand S."/>
            <person name="Jogler M."/>
            <person name="Boedeker C."/>
            <person name="Pinto D."/>
            <person name="Vollmers J."/>
            <person name="Rivas-Marin E."/>
            <person name="Kohn T."/>
            <person name="Peeters S.H."/>
            <person name="Heuer A."/>
            <person name="Rast P."/>
            <person name="Oberbeckmann S."/>
            <person name="Bunk B."/>
            <person name="Jeske O."/>
            <person name="Meyerdierks A."/>
            <person name="Storesund J.E."/>
            <person name="Kallscheuer N."/>
            <person name="Luecker S."/>
            <person name="Lage O.M."/>
            <person name="Pohl T."/>
            <person name="Merkel B.J."/>
            <person name="Hornburger P."/>
            <person name="Mueller R.-W."/>
            <person name="Bruemmer F."/>
            <person name="Labrenz M."/>
            <person name="Spormann A.M."/>
            <person name="Op den Camp H."/>
            <person name="Overmann J."/>
            <person name="Amann R."/>
            <person name="Jetten M.S.M."/>
            <person name="Mascher T."/>
            <person name="Medema M.H."/>
            <person name="Devos D.P."/>
            <person name="Kaster A.-K."/>
            <person name="Ovreas L."/>
            <person name="Rohde M."/>
            <person name="Galperin M.Y."/>
            <person name="Jogler C."/>
        </authorList>
    </citation>
    <scope>NUCLEOTIDE SEQUENCE [LARGE SCALE GENOMIC DNA]</scope>
    <source>
        <strain evidence="8 9">Pan216</strain>
    </source>
</reference>
<keyword evidence="4" id="KW-0067">ATP-binding</keyword>
<keyword evidence="3 8" id="KW-0418">Kinase</keyword>
<dbReference type="InterPro" id="IPR011009">
    <property type="entry name" value="Kinase-like_dom_sf"/>
</dbReference>
<sequence length="758" mass="83603">MLTREDLRFAVVALQFGIVDREEFLDALDASRRDARPSLMEDLIASGRLDEEARHQIERELQRRDSTVPELVDASPGSTSPDAERGELKGDVSSRLKRKHLHAEGALGRVWIVHDDTLGRQVALKELKPRYAADPDAQRYFLREAQVAGQLEHPNIVPVYEVGIQENGDLYYAMRLIDGRTLAQAIDEQHQRVASDAARALDLQALLEAFVSVCQAIAFAHSRGVIHRDLKPDNIILGEFGEVIVLDWGTAKQIATNTPSPETTSDGDSIVGTPAYMSPEQALGDDRQTDQRTDIYGLGAILFHILTGEPPHRQEIGESQTVALANIVRQPTPRARSRNHRVRRALDAVCSHAMAAKPSDRYSSAVDLARDIRCFLAGVPVSVYREPPIQRLARWAVRHTFLTQAMALLATLLIAVGMSIVVQSWQGSNSAGRLELMNLKSEAEELAFSINSKLKRLPSLVVLCGQLKSVSRLIDTKLEGETKKFEEARRQLAFDFAATIEGNPDIYQMMLIDAQTGRQFLSVSRAYNEQHAESSQNHLIISPPARLRVEEGRRFFDEPMSAESGTVFMEEVMLAGPGIAEGHDDVVGIGASQAIVSEKTGEKEAVLAILIDFDLAFPGVVTADPARAIYIVDRDGYVLFEPDPGPVTSLSEGTREKVQTVYPSLDPLFTGNSSEVAILGSTHGDQIIYGQRVVWDEDRPDEYLAVIATYSWDALLSSTERSRLIVMVLTPLLAMLAIGGSYLFSRILTRTASGQLGR</sequence>
<dbReference type="KEGG" id="knv:Pan216_17020"/>
<evidence type="ECO:0000313" key="9">
    <source>
        <dbReference type="Proteomes" id="UP000317093"/>
    </source>
</evidence>
<dbReference type="OrthoDB" id="6111975at2"/>
<dbReference type="AlphaFoldDB" id="A0A518B1J2"/>
<dbReference type="Proteomes" id="UP000317093">
    <property type="component" value="Chromosome"/>
</dbReference>
<feature type="compositionally biased region" description="Basic and acidic residues" evidence="5">
    <location>
        <begin position="82"/>
        <end position="91"/>
    </location>
</feature>
<dbReference type="EMBL" id="CP036279">
    <property type="protein sequence ID" value="QDU60850.1"/>
    <property type="molecule type" value="Genomic_DNA"/>
</dbReference>
<dbReference type="PANTHER" id="PTHR43289:SF6">
    <property type="entry name" value="SERINE_THREONINE-PROTEIN KINASE NEKL-3"/>
    <property type="match status" value="1"/>
</dbReference>
<gene>
    <name evidence="8" type="primary">pknD_9</name>
    <name evidence="8" type="ORF">Pan216_17020</name>
</gene>
<dbReference type="InterPro" id="IPR008271">
    <property type="entry name" value="Ser/Thr_kinase_AS"/>
</dbReference>
<protein>
    <submittedName>
        <fullName evidence="8">Serine/threonine-protein kinase PknD</fullName>
        <ecNumber evidence="8">2.7.11.1</ecNumber>
    </submittedName>
</protein>
<dbReference type="GO" id="GO:0005524">
    <property type="term" value="F:ATP binding"/>
    <property type="evidence" value="ECO:0007669"/>
    <property type="project" value="UniProtKB-KW"/>
</dbReference>
<evidence type="ECO:0000256" key="3">
    <source>
        <dbReference type="ARBA" id="ARBA00022777"/>
    </source>
</evidence>
<accession>A0A518B1J2</accession>
<keyword evidence="6" id="KW-0472">Membrane</keyword>
<organism evidence="8 9">
    <name type="scientific">Kolteria novifilia</name>
    <dbReference type="NCBI Taxonomy" id="2527975"/>
    <lineage>
        <taxon>Bacteria</taxon>
        <taxon>Pseudomonadati</taxon>
        <taxon>Planctomycetota</taxon>
        <taxon>Planctomycetia</taxon>
        <taxon>Kolteriales</taxon>
        <taxon>Kolteriaceae</taxon>
        <taxon>Kolteria</taxon>
    </lineage>
</organism>
<dbReference type="SMART" id="SM00220">
    <property type="entry name" value="S_TKc"/>
    <property type="match status" value="1"/>
</dbReference>
<dbReference type="PANTHER" id="PTHR43289">
    <property type="entry name" value="MITOGEN-ACTIVATED PROTEIN KINASE KINASE KINASE 20-RELATED"/>
    <property type="match status" value="1"/>
</dbReference>
<dbReference type="PROSITE" id="PS00108">
    <property type="entry name" value="PROTEIN_KINASE_ST"/>
    <property type="match status" value="1"/>
</dbReference>
<dbReference type="SUPFAM" id="SSF56112">
    <property type="entry name" value="Protein kinase-like (PK-like)"/>
    <property type="match status" value="1"/>
</dbReference>
<dbReference type="CDD" id="cd14014">
    <property type="entry name" value="STKc_PknB_like"/>
    <property type="match status" value="1"/>
</dbReference>
<dbReference type="InterPro" id="IPR000719">
    <property type="entry name" value="Prot_kinase_dom"/>
</dbReference>
<keyword evidence="1 8" id="KW-0808">Transferase</keyword>
<proteinExistence type="predicted"/>
<feature type="compositionally biased region" description="Polar residues" evidence="5">
    <location>
        <begin position="256"/>
        <end position="267"/>
    </location>
</feature>
<feature type="domain" description="Protein kinase" evidence="7">
    <location>
        <begin position="96"/>
        <end position="376"/>
    </location>
</feature>
<dbReference type="PROSITE" id="PS50011">
    <property type="entry name" value="PROTEIN_KINASE_DOM"/>
    <property type="match status" value="1"/>
</dbReference>
<name>A0A518B1J2_9BACT</name>
<feature type="transmembrane region" description="Helical" evidence="6">
    <location>
        <begin position="724"/>
        <end position="744"/>
    </location>
</feature>
<dbReference type="Gene3D" id="1.10.510.10">
    <property type="entry name" value="Transferase(Phosphotransferase) domain 1"/>
    <property type="match status" value="1"/>
</dbReference>
<dbReference type="Gene3D" id="3.30.200.20">
    <property type="entry name" value="Phosphorylase Kinase, domain 1"/>
    <property type="match status" value="1"/>
</dbReference>
<evidence type="ECO:0000259" key="7">
    <source>
        <dbReference type="PROSITE" id="PS50011"/>
    </source>
</evidence>
<feature type="region of interest" description="Disordered" evidence="5">
    <location>
        <begin position="256"/>
        <end position="287"/>
    </location>
</feature>
<dbReference type="RefSeq" id="WP_145257332.1">
    <property type="nucleotide sequence ID" value="NZ_CP036279.1"/>
</dbReference>
<keyword evidence="6" id="KW-0812">Transmembrane</keyword>
<keyword evidence="9" id="KW-1185">Reference proteome</keyword>
<evidence type="ECO:0000256" key="1">
    <source>
        <dbReference type="ARBA" id="ARBA00022679"/>
    </source>
</evidence>
<feature type="region of interest" description="Disordered" evidence="5">
    <location>
        <begin position="60"/>
        <end position="91"/>
    </location>
</feature>